<accession>A0AAD3MBD8</accession>
<dbReference type="Proteomes" id="UP001279410">
    <property type="component" value="Unassembled WGS sequence"/>
</dbReference>
<gene>
    <name evidence="2" type="ORF">AKAME5_000381000</name>
</gene>
<keyword evidence="3" id="KW-1185">Reference proteome</keyword>
<proteinExistence type="predicted"/>
<reference evidence="2" key="1">
    <citation type="submission" date="2022-08" db="EMBL/GenBank/DDBJ databases">
        <title>Genome sequencing of akame (Lates japonicus).</title>
        <authorList>
            <person name="Hashiguchi Y."/>
            <person name="Takahashi H."/>
        </authorList>
    </citation>
    <scope>NUCLEOTIDE SEQUENCE</scope>
    <source>
        <strain evidence="2">Kochi</strain>
    </source>
</reference>
<organism evidence="2 3">
    <name type="scientific">Lates japonicus</name>
    <name type="common">Japanese lates</name>
    <dbReference type="NCBI Taxonomy" id="270547"/>
    <lineage>
        <taxon>Eukaryota</taxon>
        <taxon>Metazoa</taxon>
        <taxon>Chordata</taxon>
        <taxon>Craniata</taxon>
        <taxon>Vertebrata</taxon>
        <taxon>Euteleostomi</taxon>
        <taxon>Actinopterygii</taxon>
        <taxon>Neopterygii</taxon>
        <taxon>Teleostei</taxon>
        <taxon>Neoteleostei</taxon>
        <taxon>Acanthomorphata</taxon>
        <taxon>Carangaria</taxon>
        <taxon>Carangaria incertae sedis</taxon>
        <taxon>Centropomidae</taxon>
        <taxon>Lates</taxon>
    </lineage>
</organism>
<comment type="caution">
    <text evidence="2">The sequence shown here is derived from an EMBL/GenBank/DDBJ whole genome shotgun (WGS) entry which is preliminary data.</text>
</comment>
<protein>
    <submittedName>
        <fullName evidence="2">Zinc finger protein 91-like isoform X1</fullName>
    </submittedName>
</protein>
<sequence>MYLSVGLRQHIYEEEEVLTGQQLCNQERLQSGTEEPEPPQIKEEQESTAVGGLCLKQGGRNPLSVTPTNGKVSTVKQEPTVTAAPLSYLL</sequence>
<evidence type="ECO:0000256" key="1">
    <source>
        <dbReference type="SAM" id="MobiDB-lite"/>
    </source>
</evidence>
<evidence type="ECO:0000313" key="2">
    <source>
        <dbReference type="EMBL" id="GLD50646.1"/>
    </source>
</evidence>
<name>A0AAD3MBD8_LATJO</name>
<dbReference type="EMBL" id="BRZM01000010">
    <property type="protein sequence ID" value="GLD50646.1"/>
    <property type="molecule type" value="Genomic_DNA"/>
</dbReference>
<feature type="compositionally biased region" description="Polar residues" evidence="1">
    <location>
        <begin position="24"/>
        <end position="33"/>
    </location>
</feature>
<evidence type="ECO:0000313" key="3">
    <source>
        <dbReference type="Proteomes" id="UP001279410"/>
    </source>
</evidence>
<dbReference type="AlphaFoldDB" id="A0AAD3MBD8"/>
<feature type="region of interest" description="Disordered" evidence="1">
    <location>
        <begin position="24"/>
        <end position="47"/>
    </location>
</feature>